<sequence>MTSPLNRIPGHVLTAFQIDAAASPVTGNLSLAWGHGVRVGQYALVPAGDHTHFSVTTRESVTVDGVRFARPLRSTDGRSNVGGWAVNVHDAGELARRVDETTAAALRLADALADLPMPDIEADPGTLSALYQRAEREAWSECEDRHGPLETPGPLQVGHIDMLGTTIFRGAAAPMVTDLVPTAAPRPHAYTAALTIVDGLIYQAVGAPILERFAYLPDLLGLAARAVAFRRVLTDLHPEATSISRSRIAVVEELVVSRLSATMGA</sequence>
<gene>
    <name evidence="1" type="ORF">J2S39_000395</name>
</gene>
<dbReference type="RefSeq" id="WP_290197719.1">
    <property type="nucleotide sequence ID" value="NZ_CP047654.1"/>
</dbReference>
<reference evidence="1" key="1">
    <citation type="submission" date="2023-07" db="EMBL/GenBank/DDBJ databases">
        <title>Sequencing the genomes of 1000 actinobacteria strains.</title>
        <authorList>
            <person name="Klenk H.-P."/>
        </authorList>
    </citation>
    <scope>NUCLEOTIDE SEQUENCE</scope>
    <source>
        <strain evidence="1">DSM 107476</strain>
    </source>
</reference>
<dbReference type="Proteomes" id="UP001180840">
    <property type="component" value="Unassembled WGS sequence"/>
</dbReference>
<evidence type="ECO:0008006" key="3">
    <source>
        <dbReference type="Google" id="ProtNLM"/>
    </source>
</evidence>
<name>A0ABU1ZUW7_9CORY</name>
<accession>A0ABU1ZUW7</accession>
<dbReference type="EMBL" id="JAVDXZ010000001">
    <property type="protein sequence ID" value="MDR7328719.1"/>
    <property type="molecule type" value="Genomic_DNA"/>
</dbReference>
<organism evidence="1 2">
    <name type="scientific">Corynebacterium guangdongense</name>
    <dbReference type="NCBI Taxonomy" id="1783348"/>
    <lineage>
        <taxon>Bacteria</taxon>
        <taxon>Bacillati</taxon>
        <taxon>Actinomycetota</taxon>
        <taxon>Actinomycetes</taxon>
        <taxon>Mycobacteriales</taxon>
        <taxon>Corynebacteriaceae</taxon>
        <taxon>Corynebacterium</taxon>
    </lineage>
</organism>
<evidence type="ECO:0000313" key="2">
    <source>
        <dbReference type="Proteomes" id="UP001180840"/>
    </source>
</evidence>
<proteinExistence type="predicted"/>
<keyword evidence="2" id="KW-1185">Reference proteome</keyword>
<evidence type="ECO:0000313" key="1">
    <source>
        <dbReference type="EMBL" id="MDR7328719.1"/>
    </source>
</evidence>
<protein>
    <recommendedName>
        <fullName evidence="3">TIGR02569 family protein</fullName>
    </recommendedName>
</protein>
<comment type="caution">
    <text evidence="1">The sequence shown here is derived from an EMBL/GenBank/DDBJ whole genome shotgun (WGS) entry which is preliminary data.</text>
</comment>